<evidence type="ECO:0000313" key="3">
    <source>
        <dbReference type="WBParaSite" id="PDA_v2.g15485.t1"/>
    </source>
</evidence>
<accession>A0A914PL13</accession>
<dbReference type="WBParaSite" id="PDA_v2.g15485.t1">
    <property type="protein sequence ID" value="PDA_v2.g15485.t1"/>
    <property type="gene ID" value="PDA_v2.g15485"/>
</dbReference>
<sequence>MLNSFYAGYPQQLYPSVSQPPPPYPFGAQLQTNQQYGQLEQEKSIDEVMKLYLSDDQKPPPYPINGNQQQQKQQQQQQLVFDQLDQYLNMQQPPQPKVQANIYPMYQPPPIQQQFHHPPFYNRLPDIPILTEELSKNLDPSYSKELDVLYILLQNATSKEELGMIFSGFAKKFLVLPALWKYRLQ</sequence>
<evidence type="ECO:0000256" key="1">
    <source>
        <dbReference type="SAM" id="MobiDB-lite"/>
    </source>
</evidence>
<dbReference type="AlphaFoldDB" id="A0A914PL13"/>
<protein>
    <submittedName>
        <fullName evidence="3">Uncharacterized protein</fullName>
    </submittedName>
</protein>
<feature type="region of interest" description="Disordered" evidence="1">
    <location>
        <begin position="54"/>
        <end position="77"/>
    </location>
</feature>
<reference evidence="3" key="1">
    <citation type="submission" date="2022-11" db="UniProtKB">
        <authorList>
            <consortium name="WormBaseParasite"/>
        </authorList>
    </citation>
    <scope>IDENTIFICATION</scope>
</reference>
<organism evidence="2 3">
    <name type="scientific">Panagrolaimus davidi</name>
    <dbReference type="NCBI Taxonomy" id="227884"/>
    <lineage>
        <taxon>Eukaryota</taxon>
        <taxon>Metazoa</taxon>
        <taxon>Ecdysozoa</taxon>
        <taxon>Nematoda</taxon>
        <taxon>Chromadorea</taxon>
        <taxon>Rhabditida</taxon>
        <taxon>Tylenchina</taxon>
        <taxon>Panagrolaimomorpha</taxon>
        <taxon>Panagrolaimoidea</taxon>
        <taxon>Panagrolaimidae</taxon>
        <taxon>Panagrolaimus</taxon>
    </lineage>
</organism>
<name>A0A914PL13_9BILA</name>
<feature type="compositionally biased region" description="Low complexity" evidence="1">
    <location>
        <begin position="68"/>
        <end position="77"/>
    </location>
</feature>
<keyword evidence="2" id="KW-1185">Reference proteome</keyword>
<dbReference type="Proteomes" id="UP000887578">
    <property type="component" value="Unplaced"/>
</dbReference>
<proteinExistence type="predicted"/>
<evidence type="ECO:0000313" key="2">
    <source>
        <dbReference type="Proteomes" id="UP000887578"/>
    </source>
</evidence>